<dbReference type="Gene3D" id="2.40.50.100">
    <property type="match status" value="1"/>
</dbReference>
<evidence type="ECO:0000313" key="1">
    <source>
        <dbReference type="EMBL" id="KXT46338.1"/>
    </source>
</evidence>
<evidence type="ECO:0000313" key="2">
    <source>
        <dbReference type="Proteomes" id="UP000070319"/>
    </source>
</evidence>
<dbReference type="AlphaFoldDB" id="A0A139L4I1"/>
<dbReference type="RefSeq" id="WP_061436938.1">
    <property type="nucleotide sequence ID" value="NZ_KQ968722.1"/>
</dbReference>
<dbReference type="GO" id="GO:1990281">
    <property type="term" value="C:efflux pump complex"/>
    <property type="evidence" value="ECO:0007669"/>
    <property type="project" value="TreeGrafter"/>
</dbReference>
<accession>A0A139L4I1</accession>
<dbReference type="InterPro" id="IPR011053">
    <property type="entry name" value="Single_hybrid_motif"/>
</dbReference>
<proteinExistence type="predicted"/>
<dbReference type="PANTHER" id="PTHR30469">
    <property type="entry name" value="MULTIDRUG RESISTANCE PROTEIN MDTA"/>
    <property type="match status" value="1"/>
</dbReference>
<name>A0A139L4I1_9BACE</name>
<dbReference type="PANTHER" id="PTHR30469:SF15">
    <property type="entry name" value="HLYD FAMILY OF SECRETION PROTEINS"/>
    <property type="match status" value="1"/>
</dbReference>
<dbReference type="SUPFAM" id="SSF51230">
    <property type="entry name" value="Single hybrid motif"/>
    <property type="match status" value="1"/>
</dbReference>
<dbReference type="Proteomes" id="UP000070319">
    <property type="component" value="Unassembled WGS sequence"/>
</dbReference>
<dbReference type="Gene3D" id="2.40.420.20">
    <property type="match status" value="1"/>
</dbReference>
<dbReference type="GO" id="GO:0015562">
    <property type="term" value="F:efflux transmembrane transporter activity"/>
    <property type="evidence" value="ECO:0007669"/>
    <property type="project" value="TreeGrafter"/>
</dbReference>
<dbReference type="PATRIC" id="fig|329854.7.peg.3206"/>
<dbReference type="EMBL" id="LTDF01000125">
    <property type="protein sequence ID" value="KXT46338.1"/>
    <property type="molecule type" value="Genomic_DNA"/>
</dbReference>
<dbReference type="CDD" id="cd06850">
    <property type="entry name" value="biotinyl_domain"/>
    <property type="match status" value="1"/>
</dbReference>
<sequence>MKYQIVLLSLIVSLGGCGQRGASNGNIQEEKPGTAVTLTHAASGKIKKEIILSATTAYQNKSVVGAPIPAFITEALVQPGSRVKAGDILYRIESKEQHALGNGNHAVIPIKAERDGIVLDVQQQAGSYVTEGAVICSVAEAGSLVFEINVPYEQRRYAYSGNKCMLELPDGTRLTATVHAPLATMNTVSQSERVIARAKVPFLPEGMNVMAVFTESGSSSDKGMILPKSAVQSDETLTEHWVMKLADDSTAIRVPVEVGNSNASEIEIISDALSPQDRIILTGGYGLEDGAKVVVTKEEAAL</sequence>
<protein>
    <submittedName>
        <fullName evidence="1">Biotin-requiring enzyme</fullName>
    </submittedName>
</protein>
<dbReference type="PROSITE" id="PS51257">
    <property type="entry name" value="PROKAR_LIPOPROTEIN"/>
    <property type="match status" value="1"/>
</dbReference>
<comment type="caution">
    <text evidence="1">The sequence shown here is derived from an EMBL/GenBank/DDBJ whole genome shotgun (WGS) entry which is preliminary data.</text>
</comment>
<reference evidence="1 2" key="1">
    <citation type="submission" date="2016-02" db="EMBL/GenBank/DDBJ databases">
        <authorList>
            <person name="Wen L."/>
            <person name="He K."/>
            <person name="Yang H."/>
        </authorList>
    </citation>
    <scope>NUCLEOTIDE SEQUENCE [LARGE SCALE GENOMIC DNA]</scope>
    <source>
        <strain evidence="1 2">KLE1704</strain>
    </source>
</reference>
<organism evidence="1">
    <name type="scientific">Bacteroides intestinalis</name>
    <dbReference type="NCBI Taxonomy" id="329854"/>
    <lineage>
        <taxon>Bacteria</taxon>
        <taxon>Pseudomonadati</taxon>
        <taxon>Bacteroidota</taxon>
        <taxon>Bacteroidia</taxon>
        <taxon>Bacteroidales</taxon>
        <taxon>Bacteroidaceae</taxon>
        <taxon>Bacteroides</taxon>
    </lineage>
</organism>
<gene>
    <name evidence="1" type="ORF">HMPREF2531_03138</name>
</gene>